<evidence type="ECO:0000256" key="13">
    <source>
        <dbReference type="ARBA" id="ARBA00023140"/>
    </source>
</evidence>
<dbReference type="InterPro" id="IPR001841">
    <property type="entry name" value="Znf_RING"/>
</dbReference>
<keyword evidence="11" id="KW-1133">Transmembrane helix</keyword>
<name>A0A8J5N1V8_HOMAM</name>
<dbReference type="SMART" id="SM00184">
    <property type="entry name" value="RING"/>
    <property type="match status" value="1"/>
</dbReference>
<dbReference type="GO" id="GO:0005778">
    <property type="term" value="C:peroxisomal membrane"/>
    <property type="evidence" value="ECO:0007669"/>
    <property type="project" value="UniProtKB-SubCell"/>
</dbReference>
<keyword evidence="6" id="KW-0812">Transmembrane</keyword>
<dbReference type="SUPFAM" id="SSF57850">
    <property type="entry name" value="RING/U-box"/>
    <property type="match status" value="1"/>
</dbReference>
<evidence type="ECO:0000313" key="16">
    <source>
        <dbReference type="EMBL" id="KAG7171608.1"/>
    </source>
</evidence>
<dbReference type="Pfam" id="PF13923">
    <property type="entry name" value="zf-C3HC4_2"/>
    <property type="match status" value="1"/>
</dbReference>
<evidence type="ECO:0000256" key="11">
    <source>
        <dbReference type="ARBA" id="ARBA00022989"/>
    </source>
</evidence>
<sequence length="282" mass="32115">MAEYGAHITITAKDRPSIFDVVAQDGLMSTLQPAVKHIMKVIAESNPEKHGWCLKYSGASFAENFYDLKRVQLKANGSIKPLTLSNETYTKSLLALGAFPYLRSQMDSVYQDIQEKDADGRLSEEGWKVKIQKVVLKVWPLLHLSWELLTLIYYIRYLIGRSRFHSPLLLLTGVRLANLDKEDYEIIDARAEQLLSFTNVRSLQDLGQWLMEQTAGIQSISGLKTEDCPICFKTRKQDTVLSVSGYVFCYSCILPYVRRENKCPVTGYPASTTQVIRIYQEI</sequence>
<evidence type="ECO:0000256" key="14">
    <source>
        <dbReference type="ARBA" id="ARBA00029692"/>
    </source>
</evidence>
<comment type="caution">
    <text evidence="16">The sequence shown here is derived from an EMBL/GenBank/DDBJ whole genome shotgun (WGS) entry which is preliminary data.</text>
</comment>
<accession>A0A8J5N1V8</accession>
<dbReference type="GO" id="GO:0004842">
    <property type="term" value="F:ubiquitin-protein transferase activity"/>
    <property type="evidence" value="ECO:0007669"/>
    <property type="project" value="TreeGrafter"/>
</dbReference>
<dbReference type="GO" id="GO:0008270">
    <property type="term" value="F:zinc ion binding"/>
    <property type="evidence" value="ECO:0007669"/>
    <property type="project" value="UniProtKB-KW"/>
</dbReference>
<evidence type="ECO:0000256" key="4">
    <source>
        <dbReference type="ARBA" id="ARBA00018980"/>
    </source>
</evidence>
<dbReference type="PANTHER" id="PTHR12888:SF0">
    <property type="entry name" value="PEROXISOME ASSEMBLY PROTEIN 12"/>
    <property type="match status" value="1"/>
</dbReference>
<gene>
    <name evidence="16" type="primary">Pex12-L</name>
    <name evidence="16" type="ORF">Hamer_G014746</name>
</gene>
<dbReference type="Proteomes" id="UP000747542">
    <property type="component" value="Unassembled WGS sequence"/>
</dbReference>
<evidence type="ECO:0000256" key="5">
    <source>
        <dbReference type="ARBA" id="ARBA00022448"/>
    </source>
</evidence>
<keyword evidence="17" id="KW-1185">Reference proteome</keyword>
<keyword evidence="10" id="KW-0653">Protein transport</keyword>
<evidence type="ECO:0000259" key="15">
    <source>
        <dbReference type="SMART" id="SM00184"/>
    </source>
</evidence>
<comment type="subcellular location">
    <subcellularLocation>
        <location evidence="1">Peroxisome membrane</location>
        <topology evidence="1">Multi-pass membrane protein</topology>
    </subcellularLocation>
</comment>
<keyword evidence="8" id="KW-0863">Zinc-finger</keyword>
<evidence type="ECO:0000256" key="1">
    <source>
        <dbReference type="ARBA" id="ARBA00004585"/>
    </source>
</evidence>
<proteinExistence type="inferred from homology"/>
<keyword evidence="7" id="KW-0479">Metal-binding</keyword>
<dbReference type="PANTHER" id="PTHR12888">
    <property type="entry name" value="PEROXISOME ASSEMBLY PROTEIN 12 PEROXIN-12"/>
    <property type="match status" value="1"/>
</dbReference>
<keyword evidence="9" id="KW-0862">Zinc</keyword>
<evidence type="ECO:0000256" key="8">
    <source>
        <dbReference type="ARBA" id="ARBA00022771"/>
    </source>
</evidence>
<evidence type="ECO:0000256" key="12">
    <source>
        <dbReference type="ARBA" id="ARBA00023136"/>
    </source>
</evidence>
<evidence type="ECO:0000313" key="17">
    <source>
        <dbReference type="Proteomes" id="UP000747542"/>
    </source>
</evidence>
<protein>
    <recommendedName>
        <fullName evidence="4">Peroxisome assembly protein 12</fullName>
    </recommendedName>
    <alternativeName>
        <fullName evidence="14">Peroxin-12</fullName>
    </alternativeName>
</protein>
<dbReference type="InterPro" id="IPR017375">
    <property type="entry name" value="PEX12"/>
</dbReference>
<keyword evidence="12" id="KW-0472">Membrane</keyword>
<dbReference type="GO" id="GO:0006513">
    <property type="term" value="P:protein monoubiquitination"/>
    <property type="evidence" value="ECO:0007669"/>
    <property type="project" value="TreeGrafter"/>
</dbReference>
<dbReference type="InterPro" id="IPR006845">
    <property type="entry name" value="Pex_N"/>
</dbReference>
<evidence type="ECO:0000256" key="6">
    <source>
        <dbReference type="ARBA" id="ARBA00022692"/>
    </source>
</evidence>
<comment type="similarity">
    <text evidence="3">Belongs to the pex2/pex10/pex12 family.</text>
</comment>
<keyword evidence="13" id="KW-0576">Peroxisome</keyword>
<feature type="domain" description="RING-type" evidence="15">
    <location>
        <begin position="228"/>
        <end position="266"/>
    </location>
</feature>
<dbReference type="PIRSF" id="PIRSF038074">
    <property type="entry name" value="Peroxisome_assembly_p12"/>
    <property type="match status" value="1"/>
</dbReference>
<evidence type="ECO:0000256" key="2">
    <source>
        <dbReference type="ARBA" id="ARBA00004906"/>
    </source>
</evidence>
<evidence type="ECO:0000256" key="7">
    <source>
        <dbReference type="ARBA" id="ARBA00022723"/>
    </source>
</evidence>
<dbReference type="Pfam" id="PF04757">
    <property type="entry name" value="Pex2_Pex12"/>
    <property type="match status" value="1"/>
</dbReference>
<dbReference type="GO" id="GO:1990429">
    <property type="term" value="C:peroxisomal importomer complex"/>
    <property type="evidence" value="ECO:0007669"/>
    <property type="project" value="TreeGrafter"/>
</dbReference>
<dbReference type="Gene3D" id="3.30.40.10">
    <property type="entry name" value="Zinc/RING finger domain, C3HC4 (zinc finger)"/>
    <property type="match status" value="1"/>
</dbReference>
<dbReference type="FunFam" id="3.30.40.10:FF:000634">
    <property type="entry name" value="Peroxisome assembly protein 12"/>
    <property type="match status" value="1"/>
</dbReference>
<dbReference type="GO" id="GO:0016558">
    <property type="term" value="P:protein import into peroxisome matrix"/>
    <property type="evidence" value="ECO:0007669"/>
    <property type="project" value="InterPro"/>
</dbReference>
<organism evidence="16 17">
    <name type="scientific">Homarus americanus</name>
    <name type="common">American lobster</name>
    <dbReference type="NCBI Taxonomy" id="6706"/>
    <lineage>
        <taxon>Eukaryota</taxon>
        <taxon>Metazoa</taxon>
        <taxon>Ecdysozoa</taxon>
        <taxon>Arthropoda</taxon>
        <taxon>Crustacea</taxon>
        <taxon>Multicrustacea</taxon>
        <taxon>Malacostraca</taxon>
        <taxon>Eumalacostraca</taxon>
        <taxon>Eucarida</taxon>
        <taxon>Decapoda</taxon>
        <taxon>Pleocyemata</taxon>
        <taxon>Astacidea</taxon>
        <taxon>Nephropoidea</taxon>
        <taxon>Nephropidae</taxon>
        <taxon>Homarus</taxon>
    </lineage>
</organism>
<reference evidence="16" key="1">
    <citation type="journal article" date="2021" name="Sci. Adv.">
        <title>The American lobster genome reveals insights on longevity, neural, and immune adaptations.</title>
        <authorList>
            <person name="Polinski J.M."/>
            <person name="Zimin A.V."/>
            <person name="Clark K.F."/>
            <person name="Kohn A.B."/>
            <person name="Sadowski N."/>
            <person name="Timp W."/>
            <person name="Ptitsyn A."/>
            <person name="Khanna P."/>
            <person name="Romanova D.Y."/>
            <person name="Williams P."/>
            <person name="Greenwood S.J."/>
            <person name="Moroz L.L."/>
            <person name="Walt D.R."/>
            <person name="Bodnar A.G."/>
        </authorList>
    </citation>
    <scope>NUCLEOTIDE SEQUENCE</scope>
    <source>
        <strain evidence="16">GMGI-L3</strain>
    </source>
</reference>
<dbReference type="CDD" id="cd16451">
    <property type="entry name" value="mRING_PEX12"/>
    <property type="match status" value="1"/>
</dbReference>
<evidence type="ECO:0000256" key="3">
    <source>
        <dbReference type="ARBA" id="ARBA00008704"/>
    </source>
</evidence>
<dbReference type="AlphaFoldDB" id="A0A8J5N1V8"/>
<dbReference type="EMBL" id="JAHLQT010012015">
    <property type="protein sequence ID" value="KAG7171608.1"/>
    <property type="molecule type" value="Genomic_DNA"/>
</dbReference>
<evidence type="ECO:0000256" key="9">
    <source>
        <dbReference type="ARBA" id="ARBA00022833"/>
    </source>
</evidence>
<evidence type="ECO:0000256" key="10">
    <source>
        <dbReference type="ARBA" id="ARBA00022927"/>
    </source>
</evidence>
<keyword evidence="5" id="KW-0813">Transport</keyword>
<dbReference type="InterPro" id="IPR013083">
    <property type="entry name" value="Znf_RING/FYVE/PHD"/>
</dbReference>
<comment type="pathway">
    <text evidence="2">Protein modification; protein ubiquitination.</text>
</comment>